<comment type="caution">
    <text evidence="10">The sequence shown here is derived from an EMBL/GenBank/DDBJ whole genome shotgun (WGS) entry which is preliminary data.</text>
</comment>
<dbReference type="CDD" id="cd06453">
    <property type="entry name" value="SufS_like"/>
    <property type="match status" value="1"/>
</dbReference>
<dbReference type="InterPro" id="IPR020578">
    <property type="entry name" value="Aminotrans_V_PyrdxlP_BS"/>
</dbReference>
<dbReference type="SUPFAM" id="SSF53383">
    <property type="entry name" value="PLP-dependent transferases"/>
    <property type="match status" value="1"/>
</dbReference>
<dbReference type="Pfam" id="PF00266">
    <property type="entry name" value="Aminotran_5"/>
    <property type="match status" value="1"/>
</dbReference>
<dbReference type="Gene3D" id="3.90.1150.10">
    <property type="entry name" value="Aspartate Aminotransferase, domain 1"/>
    <property type="match status" value="1"/>
</dbReference>
<dbReference type="EC" id="2.8.1.7" evidence="3 8"/>
<evidence type="ECO:0000259" key="9">
    <source>
        <dbReference type="Pfam" id="PF00266"/>
    </source>
</evidence>
<evidence type="ECO:0000256" key="7">
    <source>
        <dbReference type="RuleBase" id="RU004504"/>
    </source>
</evidence>
<proteinExistence type="inferred from homology"/>
<feature type="domain" description="Aminotransferase class V" evidence="9">
    <location>
        <begin position="32"/>
        <end position="400"/>
    </location>
</feature>
<dbReference type="InterPro" id="IPR000192">
    <property type="entry name" value="Aminotrans_V_dom"/>
</dbReference>
<dbReference type="InterPro" id="IPR015424">
    <property type="entry name" value="PyrdxlP-dep_Trfase"/>
</dbReference>
<comment type="similarity">
    <text evidence="2 8">Belongs to the class-V pyridoxal-phosphate-dependent aminotransferase family. Csd subfamily.</text>
</comment>
<comment type="catalytic activity">
    <reaction evidence="6 8">
        <text>(sulfur carrier)-H + L-cysteine = (sulfur carrier)-SH + L-alanine</text>
        <dbReference type="Rhea" id="RHEA:43892"/>
        <dbReference type="Rhea" id="RHEA-COMP:14737"/>
        <dbReference type="Rhea" id="RHEA-COMP:14739"/>
        <dbReference type="ChEBI" id="CHEBI:29917"/>
        <dbReference type="ChEBI" id="CHEBI:35235"/>
        <dbReference type="ChEBI" id="CHEBI:57972"/>
        <dbReference type="ChEBI" id="CHEBI:64428"/>
        <dbReference type="EC" id="2.8.1.7"/>
    </reaction>
</comment>
<evidence type="ECO:0000256" key="1">
    <source>
        <dbReference type="ARBA" id="ARBA00001933"/>
    </source>
</evidence>
<dbReference type="InterPro" id="IPR010970">
    <property type="entry name" value="Cys_dSase_SufS"/>
</dbReference>
<keyword evidence="4 8" id="KW-0808">Transferase</keyword>
<evidence type="ECO:0000313" key="10">
    <source>
        <dbReference type="EMBL" id="MCC4211485.1"/>
    </source>
</evidence>
<dbReference type="PANTHER" id="PTHR43586">
    <property type="entry name" value="CYSTEINE DESULFURASE"/>
    <property type="match status" value="1"/>
</dbReference>
<evidence type="ECO:0000256" key="8">
    <source>
        <dbReference type="RuleBase" id="RU004506"/>
    </source>
</evidence>
<evidence type="ECO:0000256" key="4">
    <source>
        <dbReference type="ARBA" id="ARBA00022679"/>
    </source>
</evidence>
<reference evidence="10 11" key="1">
    <citation type="submission" date="2021-11" db="EMBL/GenBank/DDBJ databases">
        <title>Seasonal and diel survey of microbial diversity of the Tyrrhenian coast.</title>
        <authorList>
            <person name="Gattoni G."/>
            <person name="Corral P."/>
        </authorList>
    </citation>
    <scope>NUCLEOTIDE SEQUENCE [LARGE SCALE GENOMIC DNA]</scope>
    <source>
        <strain evidence="10 11">Mr9</strain>
    </source>
</reference>
<evidence type="ECO:0000256" key="3">
    <source>
        <dbReference type="ARBA" id="ARBA00012239"/>
    </source>
</evidence>
<evidence type="ECO:0000256" key="5">
    <source>
        <dbReference type="ARBA" id="ARBA00022898"/>
    </source>
</evidence>
<dbReference type="PANTHER" id="PTHR43586:SF8">
    <property type="entry name" value="CYSTEINE DESULFURASE 1, CHLOROPLASTIC"/>
    <property type="match status" value="1"/>
</dbReference>
<dbReference type="NCBIfam" id="TIGR01979">
    <property type="entry name" value="sufS"/>
    <property type="match status" value="1"/>
</dbReference>
<evidence type="ECO:0000313" key="11">
    <source>
        <dbReference type="Proteomes" id="UP001197770"/>
    </source>
</evidence>
<dbReference type="RefSeq" id="WP_228228599.1">
    <property type="nucleotide sequence ID" value="NZ_JAJGMW010000002.1"/>
</dbReference>
<sequence length="412" mass="45350">MASVDTSLHFDVEKIRADFPILKRKVNDKPLVYFDNAATSQTPQQVIDVIVDYYSRYNANIHRGVHALSQEATDAYEQARIKIQKHFNIPNAYQTLFTSGTTHGINMVASGFASILEAGDEVIVSALEHHSNIVPWQMLCEKTGAQLKVIPMLENGTLDMQAFDRLLSEKTKLVFVNHVSNALGTVNPIEELISKTHNVGGAVLVDGAQAAPHIKADLQALDVDFYVVSAHKMCGPTGVGMLYGKEEWLTKLPPYQGGGEMIDQVTFEKTTYAGLPHKFEAGTPNICGGIAFGAALDYMNAIGFDQIAEYEHELLEYATSRLKAIDGLRIYGDIPNKTAVISFNIKGVHPYDMGTILDKLGIAVRTGHHCAQPIMDFYKIPGTVRASFAFYNTKDEIDTLIAGVERARNMLV</sequence>
<accession>A0ABS8GNE5</accession>
<evidence type="ECO:0000256" key="2">
    <source>
        <dbReference type="ARBA" id="ARBA00010447"/>
    </source>
</evidence>
<evidence type="ECO:0000256" key="6">
    <source>
        <dbReference type="ARBA" id="ARBA00050776"/>
    </source>
</evidence>
<comment type="cofactor">
    <cofactor evidence="1 7">
        <name>pyridoxal 5'-phosphate</name>
        <dbReference type="ChEBI" id="CHEBI:597326"/>
    </cofactor>
</comment>
<organism evidence="10 11">
    <name type="scientific">Leeuwenhoekiella parthenopeia</name>
    <dbReference type="NCBI Taxonomy" id="2890320"/>
    <lineage>
        <taxon>Bacteria</taxon>
        <taxon>Pseudomonadati</taxon>
        <taxon>Bacteroidota</taxon>
        <taxon>Flavobacteriia</taxon>
        <taxon>Flavobacteriales</taxon>
        <taxon>Flavobacteriaceae</taxon>
        <taxon>Leeuwenhoekiella</taxon>
    </lineage>
</organism>
<comment type="function">
    <text evidence="8">Catalyzes the removal of elemental sulfur and selenium atoms from L-cysteine, L-cystine, L-selenocysteine, and L-selenocystine to produce L-alanine.</text>
</comment>
<dbReference type="PROSITE" id="PS00595">
    <property type="entry name" value="AA_TRANSFER_CLASS_5"/>
    <property type="match status" value="1"/>
</dbReference>
<dbReference type="InterPro" id="IPR015421">
    <property type="entry name" value="PyrdxlP-dep_Trfase_major"/>
</dbReference>
<gene>
    <name evidence="10" type="ORF">LLW17_02035</name>
</gene>
<name>A0ABS8GNE5_9FLAO</name>
<dbReference type="Gene3D" id="3.40.640.10">
    <property type="entry name" value="Type I PLP-dependent aspartate aminotransferase-like (Major domain)"/>
    <property type="match status" value="1"/>
</dbReference>
<keyword evidence="5 8" id="KW-0663">Pyridoxal phosphate</keyword>
<dbReference type="InterPro" id="IPR015422">
    <property type="entry name" value="PyrdxlP-dep_Trfase_small"/>
</dbReference>
<protein>
    <recommendedName>
        <fullName evidence="3 8">Cysteine desulfurase</fullName>
        <ecNumber evidence="3 8">2.8.1.7</ecNumber>
    </recommendedName>
</protein>
<dbReference type="EMBL" id="JAJGMW010000002">
    <property type="protein sequence ID" value="MCC4211485.1"/>
    <property type="molecule type" value="Genomic_DNA"/>
</dbReference>
<dbReference type="Proteomes" id="UP001197770">
    <property type="component" value="Unassembled WGS sequence"/>
</dbReference>
<keyword evidence="11" id="KW-1185">Reference proteome</keyword>